<feature type="region of interest" description="Disordered" evidence="1">
    <location>
        <begin position="139"/>
        <end position="193"/>
    </location>
</feature>
<evidence type="ECO:0000313" key="3">
    <source>
        <dbReference type="Proteomes" id="UP000002640"/>
    </source>
</evidence>
<dbReference type="EMBL" id="JH159152">
    <property type="protein sequence ID" value="EGZ26455.1"/>
    <property type="molecule type" value="Genomic_DNA"/>
</dbReference>
<feature type="compositionally biased region" description="Polar residues" evidence="1">
    <location>
        <begin position="352"/>
        <end position="362"/>
    </location>
</feature>
<dbReference type="Proteomes" id="UP000002640">
    <property type="component" value="Unassembled WGS sequence"/>
</dbReference>
<feature type="compositionally biased region" description="Acidic residues" evidence="1">
    <location>
        <begin position="168"/>
        <end position="182"/>
    </location>
</feature>
<feature type="region of interest" description="Disordered" evidence="1">
    <location>
        <begin position="351"/>
        <end position="379"/>
    </location>
</feature>
<sequence>MTGSLLASLPLSSPSPARPSARNYAVDSFSEFSTRIVNHATNSPTSPTSGSRSARPKEEDEELFRDLFAAESDAETDDNAPTGCKPAVPTFLPQKPATKRAPSTANPRQHLAPMRSTPHQPVLSPPFIPRLKLEELVNARPDDDDDDGAAEDNNISRRASRRGSDLEQVVEEDELYSEDGPIEDNGGKAAPRKAQVLTRERGFNSTLGLATKNQRSNNNANIDQETLRFLEKLDLKSVLYTPRPDLLSFYPGNAATPPTARSQVSPYSKTQRIFTEQPEDHHSVENYHAKLEKVRVGFPSEKNEEAYKDPAKVSRVDSIASRLAYMESTYGTAPIARKTRRETIDRLANPISGHSSTLQALSPRQRERREAALTSRAPTSPISAAIAASCRRGPVSRKGRVPSLLEGKTEIPVPTLAASKRKAGKRPDPLIHKRRPTSLQADGQRLATDTRRKSKATLGSRSLGARKEALKKKLQNRQDATKRTGERKIGGATFLTQRDDEEEVEMVEDFIARNRGVAQALLTFRSSRKAAPRQTVQALPKKHAATARSHPRPPHARVGVPFARASGMAKGTSRGRAAQTSRELESLGNKRKPPALHLGTSRSGNEHELLRLLQQPRRPQAWQPSWSAAPSGRNLTGRPTTPGGAANPLRKLKVHPAMPTLLPRAPKTPPSAASTLLLGSLFSQSGTHSTSCRGRQSTKRASGRKPERTRSTATTFDAPTKVSAQRRRTSSAAVGNATTSQRSAPRISSRLGTEKMPQEPLQTSGARRFTSRL</sequence>
<feature type="compositionally biased region" description="Polar residues" evidence="1">
    <location>
        <begin position="36"/>
        <end position="52"/>
    </location>
</feature>
<feature type="compositionally biased region" description="Polar residues" evidence="1">
    <location>
        <begin position="684"/>
        <end position="695"/>
    </location>
</feature>
<feature type="compositionally biased region" description="Basic residues" evidence="1">
    <location>
        <begin position="540"/>
        <end position="555"/>
    </location>
</feature>
<gene>
    <name evidence="2" type="ORF">PHYSODRAFT_297721</name>
</gene>
<evidence type="ECO:0000313" key="2">
    <source>
        <dbReference type="EMBL" id="EGZ26455.1"/>
    </source>
</evidence>
<protein>
    <submittedName>
        <fullName evidence="2">Uncharacterized protein</fullName>
    </submittedName>
</protein>
<organism evidence="2 3">
    <name type="scientific">Phytophthora sojae (strain P6497)</name>
    <name type="common">Soybean stem and root rot agent</name>
    <name type="synonym">Phytophthora megasperma f. sp. glycines</name>
    <dbReference type="NCBI Taxonomy" id="1094619"/>
    <lineage>
        <taxon>Eukaryota</taxon>
        <taxon>Sar</taxon>
        <taxon>Stramenopiles</taxon>
        <taxon>Oomycota</taxon>
        <taxon>Peronosporomycetes</taxon>
        <taxon>Peronosporales</taxon>
        <taxon>Peronosporaceae</taxon>
        <taxon>Phytophthora</taxon>
    </lineage>
</organism>
<reference evidence="2 3" key="1">
    <citation type="journal article" date="2006" name="Science">
        <title>Phytophthora genome sequences uncover evolutionary origins and mechanisms of pathogenesis.</title>
        <authorList>
            <person name="Tyler B.M."/>
            <person name="Tripathy S."/>
            <person name="Zhang X."/>
            <person name="Dehal P."/>
            <person name="Jiang R.H."/>
            <person name="Aerts A."/>
            <person name="Arredondo F.D."/>
            <person name="Baxter L."/>
            <person name="Bensasson D."/>
            <person name="Beynon J.L."/>
            <person name="Chapman J."/>
            <person name="Damasceno C.M."/>
            <person name="Dorrance A.E."/>
            <person name="Dou D."/>
            <person name="Dickerman A.W."/>
            <person name="Dubchak I.L."/>
            <person name="Garbelotto M."/>
            <person name="Gijzen M."/>
            <person name="Gordon S.G."/>
            <person name="Govers F."/>
            <person name="Grunwald N.J."/>
            <person name="Huang W."/>
            <person name="Ivors K.L."/>
            <person name="Jones R.W."/>
            <person name="Kamoun S."/>
            <person name="Krampis K."/>
            <person name="Lamour K.H."/>
            <person name="Lee M.K."/>
            <person name="McDonald W.H."/>
            <person name="Medina M."/>
            <person name="Meijer H.J."/>
            <person name="Nordberg E.K."/>
            <person name="Maclean D.J."/>
            <person name="Ospina-Giraldo M.D."/>
            <person name="Morris P.F."/>
            <person name="Phuntumart V."/>
            <person name="Putnam N.H."/>
            <person name="Rash S."/>
            <person name="Rose J.K."/>
            <person name="Sakihama Y."/>
            <person name="Salamov A.A."/>
            <person name="Savidor A."/>
            <person name="Scheuring C.F."/>
            <person name="Smith B.M."/>
            <person name="Sobral B.W."/>
            <person name="Terry A."/>
            <person name="Torto-Alalibo T.A."/>
            <person name="Win J."/>
            <person name="Xu Z."/>
            <person name="Zhang H."/>
            <person name="Grigoriev I.V."/>
            <person name="Rokhsar D.S."/>
            <person name="Boore J.L."/>
        </authorList>
    </citation>
    <scope>NUCLEOTIDE SEQUENCE [LARGE SCALE GENOMIC DNA]</scope>
    <source>
        <strain evidence="2 3">P6497</strain>
    </source>
</reference>
<feature type="compositionally biased region" description="Basic and acidic residues" evidence="1">
    <location>
        <begin position="479"/>
        <end position="489"/>
    </location>
</feature>
<proteinExistence type="predicted"/>
<feature type="region of interest" description="Disordered" evidence="1">
    <location>
        <begin position="412"/>
        <end position="465"/>
    </location>
</feature>
<feature type="region of interest" description="Disordered" evidence="1">
    <location>
        <begin position="36"/>
        <end position="126"/>
    </location>
</feature>
<feature type="region of interest" description="Disordered" evidence="1">
    <location>
        <begin position="684"/>
        <end position="773"/>
    </location>
</feature>
<evidence type="ECO:0000256" key="1">
    <source>
        <dbReference type="SAM" id="MobiDB-lite"/>
    </source>
</evidence>
<keyword evidence="3" id="KW-1185">Reference proteome</keyword>
<feature type="region of interest" description="Disordered" evidence="1">
    <location>
        <begin position="617"/>
        <end position="649"/>
    </location>
</feature>
<feature type="compositionally biased region" description="Polar residues" evidence="1">
    <location>
        <begin position="730"/>
        <end position="743"/>
    </location>
</feature>
<dbReference type="KEGG" id="psoj:PHYSODRAFT_297721"/>
<dbReference type="OMA" id="AKPTENY"/>
<dbReference type="AlphaFoldDB" id="G4YT61"/>
<feature type="compositionally biased region" description="Polar residues" evidence="1">
    <location>
        <begin position="622"/>
        <end position="639"/>
    </location>
</feature>
<dbReference type="GeneID" id="20641517"/>
<dbReference type="InParanoid" id="G4YT61"/>
<name>G4YT61_PHYSP</name>
<feature type="region of interest" description="Disordered" evidence="1">
    <location>
        <begin position="473"/>
        <end position="492"/>
    </location>
</feature>
<dbReference type="RefSeq" id="XP_009521743.1">
    <property type="nucleotide sequence ID" value="XM_009523448.1"/>
</dbReference>
<feature type="region of interest" description="Disordered" evidence="1">
    <location>
        <begin position="1"/>
        <end position="22"/>
    </location>
</feature>
<feature type="region of interest" description="Disordered" evidence="1">
    <location>
        <begin position="527"/>
        <end position="605"/>
    </location>
</feature>
<accession>G4YT61</accession>